<dbReference type="PANTHER" id="PTHR47186:SF54">
    <property type="entry name" value="DISEASE RESISTANCE RPP13-LIKE PROTEIN 4"/>
    <property type="match status" value="1"/>
</dbReference>
<dbReference type="InterPro" id="IPR036388">
    <property type="entry name" value="WH-like_DNA-bd_sf"/>
</dbReference>
<dbReference type="InterPro" id="IPR032675">
    <property type="entry name" value="LRR_dom_sf"/>
</dbReference>
<evidence type="ECO:0000259" key="3">
    <source>
        <dbReference type="Pfam" id="PF23598"/>
    </source>
</evidence>
<dbReference type="PANTHER" id="PTHR47186">
    <property type="entry name" value="LEUCINE-RICH REPEAT-CONTAINING PROTEIN 57"/>
    <property type="match status" value="1"/>
</dbReference>
<organism evidence="4 5">
    <name type="scientific">Microthlaspi erraticum</name>
    <dbReference type="NCBI Taxonomy" id="1685480"/>
    <lineage>
        <taxon>Eukaryota</taxon>
        <taxon>Viridiplantae</taxon>
        <taxon>Streptophyta</taxon>
        <taxon>Embryophyta</taxon>
        <taxon>Tracheophyta</taxon>
        <taxon>Spermatophyta</taxon>
        <taxon>Magnoliopsida</taxon>
        <taxon>eudicotyledons</taxon>
        <taxon>Gunneridae</taxon>
        <taxon>Pentapetalae</taxon>
        <taxon>rosids</taxon>
        <taxon>malvids</taxon>
        <taxon>Brassicales</taxon>
        <taxon>Brassicaceae</taxon>
        <taxon>Coluteocarpeae</taxon>
        <taxon>Microthlaspi</taxon>
    </lineage>
</organism>
<dbReference type="AlphaFoldDB" id="A0A6D2L115"/>
<evidence type="ECO:0000313" key="5">
    <source>
        <dbReference type="Proteomes" id="UP000467841"/>
    </source>
</evidence>
<dbReference type="SUPFAM" id="SSF52047">
    <property type="entry name" value="RNI-like"/>
    <property type="match status" value="1"/>
</dbReference>
<sequence length="679" mass="78982">MASQNNPHPFEDSDDPKILAQQVLEIVECLHKDLSSKDCERDVVLTSRSIDQEGSETNNPNDLSDVLPVSTHLYDSAPISSLIHHLRLLKERLINLEDIRVYVGGELRKHYCDIDFLLRKASFASQNINGINKDVEGITRKISDLVGKVSSVPDKLSRQKVFHSQEQYNHNGDNNGRRCDHLPGLHTNVKDLTKSEAFRQVEQQFKELEMERKMCLLSFAVFPENREVHRTMLKYWWIGEKILPIERAEETVRDILQELTEKKLVDPVEERRKVAPSSYKMNPFVHSSVVHISKEIGLFDIYHEGCKPSMNKSEMGKVCLVEGSSNEKGAARARMRPLIDIGTVFNVNERYPEFTLQWFLEYRPDNKYALLLHEPSFKSLHVLYLGRWERTQKRYIQVEDPKLIRCLKYLKNLRVLSLQGISTIRRLRSAYCKKLHELIVLDLRECSELAKLPEKIDSLQSLVYLDMTGCYMLEWIPMRLASLNNLEVLKGFVVSDTIYEGVACTLKLMRRMKKLRKLSIEIHRDDLGLQQLMVDLVQLKALTSLKVTWRRDLNIIRAVKPEDFTEIESLPHQLKKLDLQRFPEEELPTWLQPRNLLHLRKLHIGGGRLLKDFGDIPEKATRCAVEILRLTSLPKLRIRWIELKQIYFPNLTFLEKYECPRVSLTPCDGNGIWRSDQGC</sequence>
<comment type="caution">
    <text evidence="4">The sequence shown here is derived from an EMBL/GenBank/DDBJ whole genome shotgun (WGS) entry which is preliminary data.</text>
</comment>
<evidence type="ECO:0000256" key="1">
    <source>
        <dbReference type="ARBA" id="ARBA00022737"/>
    </source>
</evidence>
<gene>
    <name evidence="4" type="ORF">MERR_LOCUS42164</name>
</gene>
<keyword evidence="2" id="KW-0611">Plant defense</keyword>
<keyword evidence="1" id="KW-0677">Repeat</keyword>
<reference evidence="4" key="1">
    <citation type="submission" date="2020-01" db="EMBL/GenBank/DDBJ databases">
        <authorList>
            <person name="Mishra B."/>
        </authorList>
    </citation>
    <scope>NUCLEOTIDE SEQUENCE [LARGE SCALE GENOMIC DNA]</scope>
</reference>
<accession>A0A6D2L115</accession>
<dbReference type="InterPro" id="IPR055414">
    <property type="entry name" value="LRR_R13L4/SHOC2-like"/>
</dbReference>
<feature type="domain" description="Disease resistance R13L4/SHOC-2-like LRR" evidence="3">
    <location>
        <begin position="375"/>
        <end position="605"/>
    </location>
</feature>
<name>A0A6D2L115_9BRAS</name>
<proteinExistence type="predicted"/>
<dbReference type="Pfam" id="PF23598">
    <property type="entry name" value="LRR_14"/>
    <property type="match status" value="1"/>
</dbReference>
<protein>
    <recommendedName>
        <fullName evidence="3">Disease resistance R13L4/SHOC-2-like LRR domain-containing protein</fullName>
    </recommendedName>
</protein>
<dbReference type="GO" id="GO:0006952">
    <property type="term" value="P:defense response"/>
    <property type="evidence" value="ECO:0007669"/>
    <property type="project" value="UniProtKB-KW"/>
</dbReference>
<evidence type="ECO:0000313" key="4">
    <source>
        <dbReference type="EMBL" id="CAA7054928.1"/>
    </source>
</evidence>
<dbReference type="Gene3D" id="3.80.10.10">
    <property type="entry name" value="Ribonuclease Inhibitor"/>
    <property type="match status" value="2"/>
</dbReference>
<dbReference type="Proteomes" id="UP000467841">
    <property type="component" value="Unassembled WGS sequence"/>
</dbReference>
<dbReference type="Gene3D" id="1.10.10.10">
    <property type="entry name" value="Winged helix-like DNA-binding domain superfamily/Winged helix DNA-binding domain"/>
    <property type="match status" value="1"/>
</dbReference>
<dbReference type="EMBL" id="CACVBM020001595">
    <property type="protein sequence ID" value="CAA7054928.1"/>
    <property type="molecule type" value="Genomic_DNA"/>
</dbReference>
<dbReference type="OrthoDB" id="1082382at2759"/>
<keyword evidence="5" id="KW-1185">Reference proteome</keyword>
<evidence type="ECO:0000256" key="2">
    <source>
        <dbReference type="ARBA" id="ARBA00022821"/>
    </source>
</evidence>